<dbReference type="SUPFAM" id="SSF90229">
    <property type="entry name" value="CCCH zinc finger"/>
    <property type="match status" value="2"/>
</dbReference>
<keyword evidence="1 5" id="KW-0479">Metal-binding</keyword>
<dbReference type="PANTHER" id="PTHR12547">
    <property type="entry name" value="CCCH ZINC FINGER/TIS11-RELATED"/>
    <property type="match status" value="1"/>
</dbReference>
<sequence>MPDSVLETLSALSLLSSQLNGIMKAPALSKDAHCLSEQRTAVQHPMLTNQVSACHKNNISSQKNKSAIAVEKRKQKISSRDKYDVLSCKTGKTHALKRSNLNKSKQKTRVIFTDGMQCSYSSIGPDLTEKPKIAGAPLISPSEDSRRQGNNEENSKGLKDKKSDLYKTEICRNWQEIGYCRYGKKCRYAHGQSELRAVKRHQRYKTEICRTYHETGTCPYGVRCTFIHNERSLANPNIVFNMGRFLSKKPSNKLALRDYHSTTSSPDISVGSMEASVDQSTSSSDESSIEFSQSSFAVAFDSDLPLDDMEHKHDLADCGMYSSTRYPINPIPFESLLDMLLLETQSKDMIMPKIYNYFSQFNNDDTYQLAGKTFLKTNEAATSFSAPMSSASKFSWQVSPLTMPRSTPNF</sequence>
<feature type="region of interest" description="Disordered" evidence="6">
    <location>
        <begin position="262"/>
        <end position="285"/>
    </location>
</feature>
<feature type="compositionally biased region" description="Basic and acidic residues" evidence="6">
    <location>
        <begin position="143"/>
        <end position="159"/>
    </location>
</feature>
<dbReference type="Pfam" id="PF00642">
    <property type="entry name" value="zf-CCCH"/>
    <property type="match status" value="2"/>
</dbReference>
<dbReference type="PROSITE" id="PS50103">
    <property type="entry name" value="ZF_C3H1"/>
    <property type="match status" value="2"/>
</dbReference>
<evidence type="ECO:0000256" key="3">
    <source>
        <dbReference type="ARBA" id="ARBA00022771"/>
    </source>
</evidence>
<evidence type="ECO:0000256" key="5">
    <source>
        <dbReference type="PROSITE-ProRule" id="PRU00723"/>
    </source>
</evidence>
<reference evidence="8" key="1">
    <citation type="submission" date="2020-12" db="EMBL/GenBank/DDBJ databases">
        <title>Metabolic potential, ecology and presence of endohyphal bacteria is reflected in genomic diversity of Mucoromycotina.</title>
        <authorList>
            <person name="Muszewska A."/>
            <person name="Okrasinska A."/>
            <person name="Steczkiewicz K."/>
            <person name="Drgas O."/>
            <person name="Orlowska M."/>
            <person name="Perlinska-Lenart U."/>
            <person name="Aleksandrzak-Piekarczyk T."/>
            <person name="Szatraj K."/>
            <person name="Zielenkiewicz U."/>
            <person name="Pilsyk S."/>
            <person name="Malc E."/>
            <person name="Mieczkowski P."/>
            <person name="Kruszewska J.S."/>
            <person name="Biernat P."/>
            <person name="Pawlowska J."/>
        </authorList>
    </citation>
    <scope>NUCLEOTIDE SEQUENCE</scope>
    <source>
        <strain evidence="8">WA0000067209</strain>
    </source>
</reference>
<dbReference type="InterPro" id="IPR036855">
    <property type="entry name" value="Znf_CCCH_sf"/>
</dbReference>
<evidence type="ECO:0000256" key="4">
    <source>
        <dbReference type="ARBA" id="ARBA00022833"/>
    </source>
</evidence>
<evidence type="ECO:0000256" key="6">
    <source>
        <dbReference type="SAM" id="MobiDB-lite"/>
    </source>
</evidence>
<dbReference type="AlphaFoldDB" id="A0A8H7UH00"/>
<dbReference type="GO" id="GO:0003729">
    <property type="term" value="F:mRNA binding"/>
    <property type="evidence" value="ECO:0007669"/>
    <property type="project" value="InterPro"/>
</dbReference>
<dbReference type="FunFam" id="4.10.1000.10:FF:000001">
    <property type="entry name" value="zinc finger CCCH domain-containing protein 15-like"/>
    <property type="match status" value="1"/>
</dbReference>
<evidence type="ECO:0000313" key="8">
    <source>
        <dbReference type="EMBL" id="KAG2181372.1"/>
    </source>
</evidence>
<keyword evidence="2" id="KW-0677">Repeat</keyword>
<dbReference type="EMBL" id="JAEPQZ010000005">
    <property type="protein sequence ID" value="KAG2181372.1"/>
    <property type="molecule type" value="Genomic_DNA"/>
</dbReference>
<organism evidence="8 9">
    <name type="scientific">Mortierella isabellina</name>
    <name type="common">Filamentous fungus</name>
    <name type="synonym">Umbelopsis isabellina</name>
    <dbReference type="NCBI Taxonomy" id="91625"/>
    <lineage>
        <taxon>Eukaryota</taxon>
        <taxon>Fungi</taxon>
        <taxon>Fungi incertae sedis</taxon>
        <taxon>Mucoromycota</taxon>
        <taxon>Mucoromycotina</taxon>
        <taxon>Umbelopsidomycetes</taxon>
        <taxon>Umbelopsidales</taxon>
        <taxon>Umbelopsidaceae</taxon>
        <taxon>Umbelopsis</taxon>
    </lineage>
</organism>
<evidence type="ECO:0000259" key="7">
    <source>
        <dbReference type="PROSITE" id="PS50103"/>
    </source>
</evidence>
<proteinExistence type="predicted"/>
<accession>A0A8H7UH00</accession>
<dbReference type="Gene3D" id="4.10.1000.10">
    <property type="entry name" value="Zinc finger, CCCH-type"/>
    <property type="match status" value="2"/>
</dbReference>
<dbReference type="GO" id="GO:0008270">
    <property type="term" value="F:zinc ion binding"/>
    <property type="evidence" value="ECO:0007669"/>
    <property type="project" value="UniProtKB-KW"/>
</dbReference>
<dbReference type="InterPro" id="IPR000571">
    <property type="entry name" value="Znf_CCCH"/>
</dbReference>
<feature type="domain" description="C3H1-type" evidence="7">
    <location>
        <begin position="203"/>
        <end position="231"/>
    </location>
</feature>
<feature type="zinc finger region" description="C3H1-type" evidence="5">
    <location>
        <begin position="203"/>
        <end position="231"/>
    </location>
</feature>
<feature type="compositionally biased region" description="Low complexity" evidence="6">
    <location>
        <begin position="275"/>
        <end position="285"/>
    </location>
</feature>
<keyword evidence="9" id="KW-1185">Reference proteome</keyword>
<name>A0A8H7UH00_MORIS</name>
<evidence type="ECO:0000256" key="2">
    <source>
        <dbReference type="ARBA" id="ARBA00022737"/>
    </source>
</evidence>
<protein>
    <recommendedName>
        <fullName evidence="7">C3H1-type domain-containing protein</fullName>
    </recommendedName>
</protein>
<dbReference type="SMART" id="SM00356">
    <property type="entry name" value="ZnF_C3H1"/>
    <property type="match status" value="2"/>
</dbReference>
<feature type="domain" description="C3H1-type" evidence="7">
    <location>
        <begin position="165"/>
        <end position="193"/>
    </location>
</feature>
<dbReference type="Proteomes" id="UP000654370">
    <property type="component" value="Unassembled WGS sequence"/>
</dbReference>
<feature type="region of interest" description="Disordered" evidence="6">
    <location>
        <begin position="129"/>
        <end position="159"/>
    </location>
</feature>
<dbReference type="InterPro" id="IPR045877">
    <property type="entry name" value="ZFP36-like"/>
</dbReference>
<evidence type="ECO:0000256" key="1">
    <source>
        <dbReference type="ARBA" id="ARBA00022723"/>
    </source>
</evidence>
<gene>
    <name evidence="8" type="ORF">INT43_008955</name>
</gene>
<keyword evidence="3 5" id="KW-0863">Zinc-finger</keyword>
<keyword evidence="4 5" id="KW-0862">Zinc</keyword>
<dbReference type="OrthoDB" id="410307at2759"/>
<dbReference type="FunFam" id="4.10.1000.10:FF:000002">
    <property type="entry name" value="Zinc finger protein 36, C3H1 type-like 1"/>
    <property type="match status" value="1"/>
</dbReference>
<evidence type="ECO:0000313" key="9">
    <source>
        <dbReference type="Proteomes" id="UP000654370"/>
    </source>
</evidence>
<feature type="zinc finger region" description="C3H1-type" evidence="5">
    <location>
        <begin position="165"/>
        <end position="193"/>
    </location>
</feature>
<comment type="caution">
    <text evidence="8">The sequence shown here is derived from an EMBL/GenBank/DDBJ whole genome shotgun (WGS) entry which is preliminary data.</text>
</comment>